<keyword evidence="2" id="KW-0812">Transmembrane</keyword>
<reference evidence="3" key="2">
    <citation type="submission" date="2020-09" db="EMBL/GenBank/DDBJ databases">
        <authorList>
            <person name="Sun Q."/>
            <person name="Zhou Y."/>
        </authorList>
    </citation>
    <scope>NUCLEOTIDE SEQUENCE</scope>
    <source>
        <strain evidence="3">CGMCC 1.15448</strain>
    </source>
</reference>
<dbReference type="AlphaFoldDB" id="A0A8J2U827"/>
<dbReference type="EMBL" id="BMJC01000001">
    <property type="protein sequence ID" value="GGA85731.1"/>
    <property type="molecule type" value="Genomic_DNA"/>
</dbReference>
<feature type="transmembrane region" description="Helical" evidence="2">
    <location>
        <begin position="150"/>
        <end position="167"/>
    </location>
</feature>
<feature type="transmembrane region" description="Helical" evidence="2">
    <location>
        <begin position="526"/>
        <end position="544"/>
    </location>
</feature>
<evidence type="ECO:0000256" key="2">
    <source>
        <dbReference type="SAM" id="Phobius"/>
    </source>
</evidence>
<dbReference type="Proteomes" id="UP000607559">
    <property type="component" value="Unassembled WGS sequence"/>
</dbReference>
<keyword evidence="4" id="KW-1185">Reference proteome</keyword>
<feature type="transmembrane region" description="Helical" evidence="2">
    <location>
        <begin position="223"/>
        <end position="245"/>
    </location>
</feature>
<keyword evidence="2" id="KW-1133">Transmembrane helix</keyword>
<protein>
    <submittedName>
        <fullName evidence="3">Membrane protein</fullName>
    </submittedName>
</protein>
<feature type="transmembrane region" description="Helical" evidence="2">
    <location>
        <begin position="121"/>
        <end position="138"/>
    </location>
</feature>
<organism evidence="3 4">
    <name type="scientific">Puia dinghuensis</name>
    <dbReference type="NCBI Taxonomy" id="1792502"/>
    <lineage>
        <taxon>Bacteria</taxon>
        <taxon>Pseudomonadati</taxon>
        <taxon>Bacteroidota</taxon>
        <taxon>Chitinophagia</taxon>
        <taxon>Chitinophagales</taxon>
        <taxon>Chitinophagaceae</taxon>
        <taxon>Puia</taxon>
    </lineage>
</organism>
<dbReference type="InterPro" id="IPR018580">
    <property type="entry name" value="Uncharacterised_YfhO"/>
</dbReference>
<dbReference type="RefSeq" id="WP_188928404.1">
    <property type="nucleotide sequence ID" value="NZ_BMJC01000001.1"/>
</dbReference>
<feature type="transmembrane region" description="Helical" evidence="2">
    <location>
        <begin position="194"/>
        <end position="211"/>
    </location>
</feature>
<dbReference type="PANTHER" id="PTHR38454:SF1">
    <property type="entry name" value="INTEGRAL MEMBRANE PROTEIN"/>
    <property type="match status" value="1"/>
</dbReference>
<reference evidence="3" key="1">
    <citation type="journal article" date="2014" name="Int. J. Syst. Evol. Microbiol.">
        <title>Complete genome sequence of Corynebacterium casei LMG S-19264T (=DSM 44701T), isolated from a smear-ripened cheese.</title>
        <authorList>
            <consortium name="US DOE Joint Genome Institute (JGI-PGF)"/>
            <person name="Walter F."/>
            <person name="Albersmeier A."/>
            <person name="Kalinowski J."/>
            <person name="Ruckert C."/>
        </authorList>
    </citation>
    <scope>NUCLEOTIDE SEQUENCE</scope>
    <source>
        <strain evidence="3">CGMCC 1.15448</strain>
    </source>
</reference>
<feature type="transmembrane region" description="Helical" evidence="2">
    <location>
        <begin position="12"/>
        <end position="31"/>
    </location>
</feature>
<comment type="caution">
    <text evidence="3">The sequence shown here is derived from an EMBL/GenBank/DDBJ whole genome shotgun (WGS) entry which is preliminary data.</text>
</comment>
<feature type="transmembrane region" description="Helical" evidence="2">
    <location>
        <begin position="172"/>
        <end position="188"/>
    </location>
</feature>
<evidence type="ECO:0000256" key="1">
    <source>
        <dbReference type="SAM" id="MobiDB-lite"/>
    </source>
</evidence>
<feature type="transmembrane region" description="Helical" evidence="2">
    <location>
        <begin position="89"/>
        <end position="114"/>
    </location>
</feature>
<dbReference type="PANTHER" id="PTHR38454">
    <property type="entry name" value="INTEGRAL MEMBRANE PROTEIN-RELATED"/>
    <property type="match status" value="1"/>
</dbReference>
<accession>A0A8J2U827</accession>
<evidence type="ECO:0000313" key="3">
    <source>
        <dbReference type="EMBL" id="GGA85731.1"/>
    </source>
</evidence>
<gene>
    <name evidence="3" type="ORF">GCM10011511_05960</name>
</gene>
<feature type="transmembrane region" description="Helical" evidence="2">
    <location>
        <begin position="373"/>
        <end position="391"/>
    </location>
</feature>
<evidence type="ECO:0000313" key="4">
    <source>
        <dbReference type="Proteomes" id="UP000607559"/>
    </source>
</evidence>
<feature type="compositionally biased region" description="Polar residues" evidence="1">
    <location>
        <begin position="589"/>
        <end position="603"/>
    </location>
</feature>
<feature type="transmembrane region" description="Helical" evidence="2">
    <location>
        <begin position="808"/>
        <end position="832"/>
    </location>
</feature>
<name>A0A8J2U827_9BACT</name>
<feature type="transmembrane region" description="Helical" evidence="2">
    <location>
        <begin position="411"/>
        <end position="429"/>
    </location>
</feature>
<feature type="transmembrane region" description="Helical" evidence="2">
    <location>
        <begin position="551"/>
        <end position="569"/>
    </location>
</feature>
<feature type="region of interest" description="Disordered" evidence="1">
    <location>
        <begin position="584"/>
        <end position="605"/>
    </location>
</feature>
<sequence length="845" mass="93569">MNSSILKKALPHLIAIVVFLVVAVVYCRPALEGKVVYQSDMLQWKGMAQQSMEYKAKYGHYPLWSESAFSGMPAYTIAMEGRSKFSFEYLSYILTLGLPQPINFFFLACICFYILLAVLRVNPWVGILASLAYAYSSYDPVIIATGHVTKMWALAYAPGVVAGLLLLFRRQYLSGTALLTLFLAFQMGTQHLQVVYYTLLSMGLLTLFYAVDSIRKGQVKQLMLSLGLALAAGLIAFGTSTVGTLPVQEYSKETMRGGRTELTSGTSKLESRNGLSKDYAFQWSYGIGETLTLAVPDIYGGGSGGKEIGDNSKFADQLAQEFSVPEEQGLQYANGSAYWGAQPFTSGPVYLGAVICFLFIFGLVYVKGWQKWWLLSVVVVGILLSWGKNFSSLNYFLFDHFPYYNKFRAPAMALVMPQLAVPLLAALGLNELLTRGDSREVLWKKFKTAAIATGALLAVLVLFYFSADYKGAHDGDLKERFVQGKMQQLSQGRQAGSDAQQQAIATGNSLIKALQADRQSIYGSDLLRTILLIAAAALLLGLFIRNKIKNPVILVAGLIVLSTYDLLAVSTRYLNQDSYTDEADFEASMSPTPADQQISSDPDQNFRVFDQSSQSPFEDARASYFHNSLGGYSPAKLGLYQDLIENQLSKGNMQVYNMLNTKYFIGRDQRTGQPVAQRNPAAFGPCWLVKAIHYVKDGNEEMKALDSINVRDTAIIQQQFESLVKAPPVPDSTASIRLKENLNDKLTYQFSGKTNQFAVFSEIYYDKGWNAFIDGNKADYCRVDYVLRGMAIPAGEHTIEFRFEPHSYAVASTLSVWSSLLVYGLLITAAVGEWKRRSQPAKKAA</sequence>
<keyword evidence="2" id="KW-0472">Membrane</keyword>
<feature type="transmembrane region" description="Helical" evidence="2">
    <location>
        <begin position="449"/>
        <end position="467"/>
    </location>
</feature>
<proteinExistence type="predicted"/>
<feature type="transmembrane region" description="Helical" evidence="2">
    <location>
        <begin position="349"/>
        <end position="366"/>
    </location>
</feature>
<dbReference type="Pfam" id="PF09586">
    <property type="entry name" value="YfhO"/>
    <property type="match status" value="1"/>
</dbReference>